<evidence type="ECO:0000313" key="8">
    <source>
        <dbReference type="EMBL" id="CAH0366668.1"/>
    </source>
</evidence>
<organism evidence="8 9">
    <name type="scientific">Pelagomonas calceolata</name>
    <dbReference type="NCBI Taxonomy" id="35677"/>
    <lineage>
        <taxon>Eukaryota</taxon>
        <taxon>Sar</taxon>
        <taxon>Stramenopiles</taxon>
        <taxon>Ochrophyta</taxon>
        <taxon>Pelagophyceae</taxon>
        <taxon>Pelagomonadales</taxon>
        <taxon>Pelagomonadaceae</taxon>
        <taxon>Pelagomonas</taxon>
    </lineage>
</organism>
<keyword evidence="4 5" id="KW-0413">Isomerase</keyword>
<protein>
    <recommendedName>
        <fullName evidence="2 5">peptidylprolyl isomerase</fullName>
        <ecNumber evidence="2 5">5.2.1.8</ecNumber>
    </recommendedName>
</protein>
<dbReference type="Gene3D" id="3.10.50.40">
    <property type="match status" value="1"/>
</dbReference>
<comment type="caution">
    <text evidence="8">The sequence shown here is derived from an EMBL/GenBank/DDBJ whole genome shotgun (WGS) entry which is preliminary data.</text>
</comment>
<dbReference type="SUPFAM" id="SSF54534">
    <property type="entry name" value="FKBP-like"/>
    <property type="match status" value="1"/>
</dbReference>
<dbReference type="PANTHER" id="PTHR43811">
    <property type="entry name" value="FKBP-TYPE PEPTIDYL-PROLYL CIS-TRANS ISOMERASE FKPA"/>
    <property type="match status" value="1"/>
</dbReference>
<accession>A0A8J2S739</accession>
<feature type="region of interest" description="Disordered" evidence="6">
    <location>
        <begin position="297"/>
        <end position="332"/>
    </location>
</feature>
<dbReference type="PANTHER" id="PTHR43811:SF19">
    <property type="entry name" value="39 KDA FK506-BINDING NUCLEAR PROTEIN"/>
    <property type="match status" value="1"/>
</dbReference>
<dbReference type="OrthoDB" id="1902587at2759"/>
<proteinExistence type="predicted"/>
<dbReference type="Proteomes" id="UP000789595">
    <property type="component" value="Unassembled WGS sequence"/>
</dbReference>
<feature type="region of interest" description="Disordered" evidence="6">
    <location>
        <begin position="1"/>
        <end position="159"/>
    </location>
</feature>
<dbReference type="EMBL" id="CAKKNE010000001">
    <property type="protein sequence ID" value="CAH0366668.1"/>
    <property type="molecule type" value="Genomic_DNA"/>
</dbReference>
<gene>
    <name evidence="8" type="ORF">PECAL_1P31740</name>
</gene>
<reference evidence="8" key="1">
    <citation type="submission" date="2021-11" db="EMBL/GenBank/DDBJ databases">
        <authorList>
            <consortium name="Genoscope - CEA"/>
            <person name="William W."/>
        </authorList>
    </citation>
    <scope>NUCLEOTIDE SEQUENCE</scope>
</reference>
<feature type="compositionally biased region" description="Pro residues" evidence="6">
    <location>
        <begin position="103"/>
        <end position="113"/>
    </location>
</feature>
<name>A0A8J2S739_9STRA</name>
<comment type="catalytic activity">
    <reaction evidence="1 5">
        <text>[protein]-peptidylproline (omega=180) = [protein]-peptidylproline (omega=0)</text>
        <dbReference type="Rhea" id="RHEA:16237"/>
        <dbReference type="Rhea" id="RHEA-COMP:10747"/>
        <dbReference type="Rhea" id="RHEA-COMP:10748"/>
        <dbReference type="ChEBI" id="CHEBI:83833"/>
        <dbReference type="ChEBI" id="CHEBI:83834"/>
        <dbReference type="EC" id="5.2.1.8"/>
    </reaction>
</comment>
<dbReference type="PROSITE" id="PS50059">
    <property type="entry name" value="FKBP_PPIASE"/>
    <property type="match status" value="1"/>
</dbReference>
<dbReference type="EC" id="5.2.1.8" evidence="2 5"/>
<evidence type="ECO:0000313" key="9">
    <source>
        <dbReference type="Proteomes" id="UP000789595"/>
    </source>
</evidence>
<keyword evidence="3 5" id="KW-0697">Rotamase</keyword>
<feature type="domain" description="PPIase FKBP-type" evidence="7">
    <location>
        <begin position="205"/>
        <end position="294"/>
    </location>
</feature>
<feature type="compositionally biased region" description="Low complexity" evidence="6">
    <location>
        <begin position="114"/>
        <end position="132"/>
    </location>
</feature>
<evidence type="ECO:0000256" key="2">
    <source>
        <dbReference type="ARBA" id="ARBA00013194"/>
    </source>
</evidence>
<keyword evidence="9" id="KW-1185">Reference proteome</keyword>
<evidence type="ECO:0000256" key="5">
    <source>
        <dbReference type="PROSITE-ProRule" id="PRU00277"/>
    </source>
</evidence>
<evidence type="ECO:0000256" key="4">
    <source>
        <dbReference type="ARBA" id="ARBA00023235"/>
    </source>
</evidence>
<evidence type="ECO:0000256" key="6">
    <source>
        <dbReference type="SAM" id="MobiDB-lite"/>
    </source>
</evidence>
<evidence type="ECO:0000259" key="7">
    <source>
        <dbReference type="PROSITE" id="PS50059"/>
    </source>
</evidence>
<dbReference type="InterPro" id="IPR001179">
    <property type="entry name" value="PPIase_FKBP_dom"/>
</dbReference>
<evidence type="ECO:0000256" key="1">
    <source>
        <dbReference type="ARBA" id="ARBA00000971"/>
    </source>
</evidence>
<dbReference type="GO" id="GO:0003755">
    <property type="term" value="F:peptidyl-prolyl cis-trans isomerase activity"/>
    <property type="evidence" value="ECO:0007669"/>
    <property type="project" value="UniProtKB-KW"/>
</dbReference>
<sequence>MADDAAGASWEEQKAKWGARGARGMRTCAPGRECLADGRTGRQALEDVGGNEAPEDAFVRGLAEARAEKERRRASRGGEGSRASQRRRKRAGAGGAAAASAPAPAPARAPAPAPAAAARKPVPAAKPRATPRPQKRRSGETAGDADKPKRARKSSVSAGVSSLFLTSPTTHTHAQSAAAAAPRNLGEGLWVRDTAAGTGASAEAGATVAVLYTCRLHATNKRVDHRSNPNSPFTFILGRGAVVEGLDRGLEGMAVGGERELVVPAHLGYGAAGAPPKIPPDAALHFAIKLLRVGDGEDAAKGGKRRRARGARGGARAAKKKLAAKLRAAGEK</sequence>
<dbReference type="InterPro" id="IPR046357">
    <property type="entry name" value="PPIase_dom_sf"/>
</dbReference>
<dbReference type="Pfam" id="PF00254">
    <property type="entry name" value="FKBP_C"/>
    <property type="match status" value="1"/>
</dbReference>
<dbReference type="AlphaFoldDB" id="A0A8J2S739"/>
<evidence type="ECO:0000256" key="3">
    <source>
        <dbReference type="ARBA" id="ARBA00023110"/>
    </source>
</evidence>